<name>A0A915JHP3_ROMCU</name>
<organism evidence="1 2">
    <name type="scientific">Romanomermis culicivorax</name>
    <name type="common">Nematode worm</name>
    <dbReference type="NCBI Taxonomy" id="13658"/>
    <lineage>
        <taxon>Eukaryota</taxon>
        <taxon>Metazoa</taxon>
        <taxon>Ecdysozoa</taxon>
        <taxon>Nematoda</taxon>
        <taxon>Enoplea</taxon>
        <taxon>Dorylaimia</taxon>
        <taxon>Mermithida</taxon>
        <taxon>Mermithoidea</taxon>
        <taxon>Mermithidae</taxon>
        <taxon>Romanomermis</taxon>
    </lineage>
</organism>
<proteinExistence type="predicted"/>
<sequence length="75" mass="8255">MSAVSDAELEEELSDLLRESGMDVTAKNPVSSFTFLAFKMPDVPSSTVAMSTPRSKFASDEDNIARLKRLLETDQ</sequence>
<accession>A0A915JHP3</accession>
<evidence type="ECO:0000313" key="2">
    <source>
        <dbReference type="WBParaSite" id="nRc.2.0.1.t25633-RA"/>
    </source>
</evidence>
<reference evidence="2" key="1">
    <citation type="submission" date="2022-11" db="UniProtKB">
        <authorList>
            <consortium name="WormBaseParasite"/>
        </authorList>
    </citation>
    <scope>IDENTIFICATION</scope>
</reference>
<dbReference type="AlphaFoldDB" id="A0A915JHP3"/>
<protein>
    <submittedName>
        <fullName evidence="2">Uncharacterized protein</fullName>
    </submittedName>
</protein>
<dbReference type="WBParaSite" id="nRc.2.0.1.t25633-RA">
    <property type="protein sequence ID" value="nRc.2.0.1.t25633-RA"/>
    <property type="gene ID" value="nRc.2.0.1.g25633"/>
</dbReference>
<evidence type="ECO:0000313" key="1">
    <source>
        <dbReference type="Proteomes" id="UP000887565"/>
    </source>
</evidence>
<dbReference type="Proteomes" id="UP000887565">
    <property type="component" value="Unplaced"/>
</dbReference>
<keyword evidence="1" id="KW-1185">Reference proteome</keyword>